<evidence type="ECO:0000313" key="2">
    <source>
        <dbReference type="Proteomes" id="UP000828390"/>
    </source>
</evidence>
<organism evidence="1 2">
    <name type="scientific">Dreissena polymorpha</name>
    <name type="common">Zebra mussel</name>
    <name type="synonym">Mytilus polymorpha</name>
    <dbReference type="NCBI Taxonomy" id="45954"/>
    <lineage>
        <taxon>Eukaryota</taxon>
        <taxon>Metazoa</taxon>
        <taxon>Spiralia</taxon>
        <taxon>Lophotrochozoa</taxon>
        <taxon>Mollusca</taxon>
        <taxon>Bivalvia</taxon>
        <taxon>Autobranchia</taxon>
        <taxon>Heteroconchia</taxon>
        <taxon>Euheterodonta</taxon>
        <taxon>Imparidentia</taxon>
        <taxon>Neoheterodontei</taxon>
        <taxon>Myida</taxon>
        <taxon>Dreissenoidea</taxon>
        <taxon>Dreissenidae</taxon>
        <taxon>Dreissena</taxon>
    </lineage>
</organism>
<evidence type="ECO:0000313" key="1">
    <source>
        <dbReference type="EMBL" id="KAH3886469.1"/>
    </source>
</evidence>
<gene>
    <name evidence="1" type="ORF">DPMN_010479</name>
</gene>
<proteinExistence type="predicted"/>
<dbReference type="EMBL" id="JAIWYP010000001">
    <property type="protein sequence ID" value="KAH3886469.1"/>
    <property type="molecule type" value="Genomic_DNA"/>
</dbReference>
<keyword evidence="2" id="KW-1185">Reference proteome</keyword>
<reference evidence="1" key="1">
    <citation type="journal article" date="2019" name="bioRxiv">
        <title>The Genome of the Zebra Mussel, Dreissena polymorpha: A Resource for Invasive Species Research.</title>
        <authorList>
            <person name="McCartney M.A."/>
            <person name="Auch B."/>
            <person name="Kono T."/>
            <person name="Mallez S."/>
            <person name="Zhang Y."/>
            <person name="Obille A."/>
            <person name="Becker A."/>
            <person name="Abrahante J.E."/>
            <person name="Garbe J."/>
            <person name="Badalamenti J.P."/>
            <person name="Herman A."/>
            <person name="Mangelson H."/>
            <person name="Liachko I."/>
            <person name="Sullivan S."/>
            <person name="Sone E.D."/>
            <person name="Koren S."/>
            <person name="Silverstein K.A.T."/>
            <person name="Beckman K.B."/>
            <person name="Gohl D.M."/>
        </authorList>
    </citation>
    <scope>NUCLEOTIDE SEQUENCE</scope>
    <source>
        <strain evidence="1">Duluth1</strain>
        <tissue evidence="1">Whole animal</tissue>
    </source>
</reference>
<sequence length="56" mass="6268">MERQSLPVVADDKCHSSSGVVVRASNTCECDEPQCKRVDKCYERLLGKITSTFAYL</sequence>
<dbReference type="AlphaFoldDB" id="A0A9D4RZ50"/>
<reference evidence="1" key="2">
    <citation type="submission" date="2020-11" db="EMBL/GenBank/DDBJ databases">
        <authorList>
            <person name="McCartney M.A."/>
            <person name="Auch B."/>
            <person name="Kono T."/>
            <person name="Mallez S."/>
            <person name="Becker A."/>
            <person name="Gohl D.M."/>
            <person name="Silverstein K.A.T."/>
            <person name="Koren S."/>
            <person name="Bechman K.B."/>
            <person name="Herman A."/>
            <person name="Abrahante J.E."/>
            <person name="Garbe J."/>
        </authorList>
    </citation>
    <scope>NUCLEOTIDE SEQUENCE</scope>
    <source>
        <strain evidence="1">Duluth1</strain>
        <tissue evidence="1">Whole animal</tissue>
    </source>
</reference>
<comment type="caution">
    <text evidence="1">The sequence shown here is derived from an EMBL/GenBank/DDBJ whole genome shotgun (WGS) entry which is preliminary data.</text>
</comment>
<dbReference type="Proteomes" id="UP000828390">
    <property type="component" value="Unassembled WGS sequence"/>
</dbReference>
<protein>
    <submittedName>
        <fullName evidence="1">Uncharacterized protein</fullName>
    </submittedName>
</protein>
<name>A0A9D4RZ50_DREPO</name>
<accession>A0A9D4RZ50</accession>